<keyword evidence="3" id="KW-1185">Reference proteome</keyword>
<accession>A0A0U1L446</accession>
<organism evidence="2 3">
    <name type="scientific">Sporomusa ovata</name>
    <dbReference type="NCBI Taxonomy" id="2378"/>
    <lineage>
        <taxon>Bacteria</taxon>
        <taxon>Bacillati</taxon>
        <taxon>Bacillota</taxon>
        <taxon>Negativicutes</taxon>
        <taxon>Selenomonadales</taxon>
        <taxon>Sporomusaceae</taxon>
        <taxon>Sporomusa</taxon>
    </lineage>
</organism>
<gene>
    <name evidence="2" type="ORF">SpAn4DRAFT_0902</name>
</gene>
<feature type="domain" description="Biopterin-dependent aromatic amino acid hydroxylase family profile" evidence="1">
    <location>
        <begin position="1"/>
        <end position="38"/>
    </location>
</feature>
<dbReference type="InterPro" id="IPR019774">
    <property type="entry name" value="Aromatic-AA_hydroxylase_C"/>
</dbReference>
<proteinExistence type="predicted"/>
<dbReference type="EMBL" id="CTRP01000014">
    <property type="protein sequence ID" value="CQR74440.1"/>
    <property type="molecule type" value="Genomic_DNA"/>
</dbReference>
<dbReference type="GO" id="GO:0016714">
    <property type="term" value="F:oxidoreductase activity, acting on paired donors, with incorporation or reduction of molecular oxygen, reduced pteridine as one donor, and incorporation of one atom of oxygen"/>
    <property type="evidence" value="ECO:0007669"/>
    <property type="project" value="InterPro"/>
</dbReference>
<dbReference type="Proteomes" id="UP000049855">
    <property type="component" value="Unassembled WGS sequence"/>
</dbReference>
<name>A0A0U1L446_9FIRM</name>
<protein>
    <recommendedName>
        <fullName evidence="1">Biopterin-dependent aromatic amino acid hydroxylase family profile domain-containing protein</fullName>
    </recommendedName>
</protein>
<reference evidence="3" key="1">
    <citation type="submission" date="2015-03" db="EMBL/GenBank/DDBJ databases">
        <authorList>
            <person name="Nijsse Bart"/>
        </authorList>
    </citation>
    <scope>NUCLEOTIDE SEQUENCE [LARGE SCALE GENOMIC DNA]</scope>
</reference>
<evidence type="ECO:0000259" key="1">
    <source>
        <dbReference type="PROSITE" id="PS51410"/>
    </source>
</evidence>
<evidence type="ECO:0000313" key="2">
    <source>
        <dbReference type="EMBL" id="CQR74440.1"/>
    </source>
</evidence>
<dbReference type="AlphaFoldDB" id="A0A0U1L446"/>
<dbReference type="PROSITE" id="PS51410">
    <property type="entry name" value="BH4_AAA_HYDROXYL_2"/>
    <property type="match status" value="1"/>
</dbReference>
<sequence length="38" mass="4587">MEQGRVFWYRPQPPPLLADDRGFTQYRRGRRQYGAGIF</sequence>
<evidence type="ECO:0000313" key="3">
    <source>
        <dbReference type="Proteomes" id="UP000049855"/>
    </source>
</evidence>